<accession>A0ABS7MEB4</accession>
<feature type="compositionally biased region" description="Basic and acidic residues" evidence="1">
    <location>
        <begin position="900"/>
        <end position="911"/>
    </location>
</feature>
<feature type="region of interest" description="Disordered" evidence="1">
    <location>
        <begin position="973"/>
        <end position="995"/>
    </location>
</feature>
<feature type="region of interest" description="Disordered" evidence="1">
    <location>
        <begin position="852"/>
        <end position="937"/>
    </location>
</feature>
<gene>
    <name evidence="2" type="ORF">K5P26_09150</name>
</gene>
<protein>
    <recommendedName>
        <fullName evidence="4">MobA/MobL protein domain-containing protein</fullName>
    </recommendedName>
</protein>
<evidence type="ECO:0008006" key="4">
    <source>
        <dbReference type="Google" id="ProtNLM"/>
    </source>
</evidence>
<feature type="compositionally biased region" description="Low complexity" evidence="1">
    <location>
        <begin position="913"/>
        <end position="923"/>
    </location>
</feature>
<dbReference type="RefSeq" id="WP_222136585.1">
    <property type="nucleotide sequence ID" value="NZ_JAILXK010000002.1"/>
</dbReference>
<organism evidence="2 3">
    <name type="scientific">Sphingopyxis jiangsuensis</name>
    <dbReference type="NCBI Taxonomy" id="2871171"/>
    <lineage>
        <taxon>Bacteria</taxon>
        <taxon>Pseudomonadati</taxon>
        <taxon>Pseudomonadota</taxon>
        <taxon>Alphaproteobacteria</taxon>
        <taxon>Sphingomonadales</taxon>
        <taxon>Sphingomonadaceae</taxon>
        <taxon>Sphingopyxis</taxon>
    </lineage>
</organism>
<sequence length="1163" mass="129768">MLASIRMHQNFGMAREHIRLAIEAERQVQGFASAAAEMRSIPILTTEVVSIAFERGGQQASAARRSLKGIYERTPPHLLGLPSDEHITGKVGGRAPIKRPLTSAGSGTTANQVNEPTLQLLVPVSRAIRPMNALGQTSFHFSFEVITKNHVEFGLATKSGRRARPDEHGKYLEDEEKRAIEPVIVPIDPDSFAHYQEREQALALAEQECVFSDIEGDREDRIALFRAAGESEKSNRPPTLKVDIRTQSPLVSDFLAQAWNDETLAEAMTKTGFDKVGRWSKKRHETHASDKFIEDFCNLSFSGEDALAAHELLNSLGWREEWQNPLAYRSHGIEWDTGKSGRIQMRCVGEIPHELDRAGRNRFMKSLAKRFDDLGVPYVLVMHRPTADNHEKNWHYHLIYWDRPAERFDPETVQQRLDAGEDEIARYSKRNTKYLEVALNDPKVQAQAGRFDFEVEYTYTDAKGRERTVYPFKQNKNRECTRTDFVPDLRAFIADISNRELERINASRRVCASKYSEMDIPKKPDQHLNDAANRQELSGQSTREGASNEAKQWDYIQLMLDRQLEQEKNDLTPAWSKLRGDFKEAGASDAVISRVEGDWLSLKLAEVKLRDQARRAAQLADRLLSRPGAMANESLNHLEAVLNGTASRKAKSKRDLHLKRLKILNDHTAGLKELFREEFALELRLEAQADELSKQATSLLEAHGLGCDLLFPAGLADKPASAQKQAATNSVKPVQLAAPQAAPTTVNPSAAVKDLSKQLDIIAKKRVPFSIKQESLANGETALIALIEPREQALYGLPKRVVARTPHAVSRLVNIHAARVQSATVSSASVAELHAPETLTDRPELVTQQRIASEAPSNVAQETPVAGDASKDSSTDKIDDHSQSESEASQEQHGIAAPSEGKKHDTVREGEAEATTSAATTQEDAPADDTGPNHDRANTRARTELEELDEWNAANINSIKARREKRLLQEMAAAEKSKPAPLAEPVDKASEEGCAPKSNSVIATETRTVFRTNANEVPLSQADRNLMAAAPLYLVKTREGEIRVLGRDVPSSLATAATSGQHAQQFDRWYKRQEEERREIAQLFAQSPYSNSRELEAGVNDGGADLRLAILWARWTDSHVLKQAIDQGLELRRKEEREVALKREQEREQIQRAAMAQHFGQGI</sequence>
<keyword evidence="3" id="KW-1185">Reference proteome</keyword>
<evidence type="ECO:0000313" key="2">
    <source>
        <dbReference type="EMBL" id="MBY4637303.1"/>
    </source>
</evidence>
<feature type="compositionally biased region" description="Basic and acidic residues" evidence="1">
    <location>
        <begin position="869"/>
        <end position="884"/>
    </location>
</feature>
<name>A0ABS7MEB4_9SPHN</name>
<proteinExistence type="predicted"/>
<dbReference type="Gene3D" id="3.30.930.30">
    <property type="match status" value="1"/>
</dbReference>
<evidence type="ECO:0000313" key="3">
    <source>
        <dbReference type="Proteomes" id="UP001166571"/>
    </source>
</evidence>
<dbReference type="EMBL" id="JAILXK010000002">
    <property type="protein sequence ID" value="MBY4637303.1"/>
    <property type="molecule type" value="Genomic_DNA"/>
</dbReference>
<comment type="caution">
    <text evidence="2">The sequence shown here is derived from an EMBL/GenBank/DDBJ whole genome shotgun (WGS) entry which is preliminary data.</text>
</comment>
<evidence type="ECO:0000256" key="1">
    <source>
        <dbReference type="SAM" id="MobiDB-lite"/>
    </source>
</evidence>
<dbReference type="Proteomes" id="UP001166571">
    <property type="component" value="Unassembled WGS sequence"/>
</dbReference>
<feature type="compositionally biased region" description="Polar residues" evidence="1">
    <location>
        <begin position="852"/>
        <end position="861"/>
    </location>
</feature>
<reference evidence="2" key="1">
    <citation type="submission" date="2021-08" db="EMBL/GenBank/DDBJ databases">
        <title>Sphingopyxis panaciterrulae sp. nov., isolated from the surface water of the Yellow Sea.</title>
        <authorList>
            <person name="Gao Z."/>
            <person name="Zhang D."/>
            <person name="Zhang A."/>
        </authorList>
    </citation>
    <scope>NUCLEOTIDE SEQUENCE</scope>
    <source>
        <strain evidence="2">XHP0097</strain>
    </source>
</reference>